<dbReference type="EMBL" id="CP060131">
    <property type="protein sequence ID" value="QNG52924.1"/>
    <property type="molecule type" value="Genomic_DNA"/>
</dbReference>
<organism evidence="1 2">
    <name type="scientific">Pseudonocardia petroleophila</name>
    <dbReference type="NCBI Taxonomy" id="37331"/>
    <lineage>
        <taxon>Bacteria</taxon>
        <taxon>Bacillati</taxon>
        <taxon>Actinomycetota</taxon>
        <taxon>Actinomycetes</taxon>
        <taxon>Pseudonocardiales</taxon>
        <taxon>Pseudonocardiaceae</taxon>
        <taxon>Pseudonocardia</taxon>
    </lineage>
</organism>
<dbReference type="Proteomes" id="UP000515728">
    <property type="component" value="Chromosome"/>
</dbReference>
<dbReference type="AlphaFoldDB" id="A0A7G7MJG3"/>
<evidence type="ECO:0000313" key="1">
    <source>
        <dbReference type="EMBL" id="QNG52924.1"/>
    </source>
</evidence>
<sequence length="114" mass="11465">MAATPEQLAPGNEAGVALAWSGILGRGRTSRSPSPVPPCSVPACGSHDHRLVDAVLGDAPASDRLLPGVEPADGRVATTGWPPADLTTDAASLVPGGGEGVDRSVDVHVYRAHA</sequence>
<dbReference type="RefSeq" id="WP_185719753.1">
    <property type="nucleotide sequence ID" value="NZ_BAAAWI010000001.1"/>
</dbReference>
<keyword evidence="2" id="KW-1185">Reference proteome</keyword>
<name>A0A7G7MJG3_9PSEU</name>
<dbReference type="KEGG" id="ppel:H6H00_02430"/>
<protein>
    <submittedName>
        <fullName evidence="1">Uncharacterized protein</fullName>
    </submittedName>
</protein>
<evidence type="ECO:0000313" key="2">
    <source>
        <dbReference type="Proteomes" id="UP000515728"/>
    </source>
</evidence>
<reference evidence="1 2" key="1">
    <citation type="submission" date="2020-08" db="EMBL/GenBank/DDBJ databases">
        <authorList>
            <person name="Mo P."/>
        </authorList>
    </citation>
    <scope>NUCLEOTIDE SEQUENCE [LARGE SCALE GENOMIC DNA]</scope>
    <source>
        <strain evidence="1 2">CGMCC 4.1532</strain>
    </source>
</reference>
<proteinExistence type="predicted"/>
<accession>A0A7G7MJG3</accession>
<gene>
    <name evidence="1" type="ORF">H6H00_02430</name>
</gene>